<evidence type="ECO:0000313" key="1">
    <source>
        <dbReference type="EMBL" id="NLQ18588.1"/>
    </source>
</evidence>
<protein>
    <submittedName>
        <fullName evidence="1">Spermidine synthase</fullName>
    </submittedName>
</protein>
<evidence type="ECO:0000313" key="2">
    <source>
        <dbReference type="Proteomes" id="UP000586067"/>
    </source>
</evidence>
<organism evidence="1 2">
    <name type="scientific">Marinomonas profundi</name>
    <dbReference type="NCBI Taxonomy" id="2726122"/>
    <lineage>
        <taxon>Bacteria</taxon>
        <taxon>Pseudomonadati</taxon>
        <taxon>Pseudomonadota</taxon>
        <taxon>Gammaproteobacteria</taxon>
        <taxon>Oceanospirillales</taxon>
        <taxon>Oceanospirillaceae</taxon>
        <taxon>Marinomonas</taxon>
    </lineage>
</organism>
<dbReference type="RefSeq" id="WP_168826483.1">
    <property type="nucleotide sequence ID" value="NZ_CP073013.1"/>
</dbReference>
<proteinExistence type="predicted"/>
<reference evidence="1 2" key="1">
    <citation type="submission" date="2020-04" db="EMBL/GenBank/DDBJ databases">
        <title>Marinomonas sp. M1K-6 isolated from the deep seawater of the Mariana Trench.</title>
        <authorList>
            <person name="Li Y."/>
        </authorList>
    </citation>
    <scope>NUCLEOTIDE SEQUENCE [LARGE SCALE GENOMIC DNA]</scope>
    <source>
        <strain evidence="1 2">M1K-6</strain>
    </source>
</reference>
<dbReference type="InterPro" id="IPR029063">
    <property type="entry name" value="SAM-dependent_MTases_sf"/>
</dbReference>
<dbReference type="SUPFAM" id="SSF53335">
    <property type="entry name" value="S-adenosyl-L-methionine-dependent methyltransferases"/>
    <property type="match status" value="1"/>
</dbReference>
<comment type="caution">
    <text evidence="1">The sequence shown here is derived from an EMBL/GenBank/DDBJ whole genome shotgun (WGS) entry which is preliminary data.</text>
</comment>
<name>A0A847QXQ4_9GAMM</name>
<accession>A0A847QXQ4</accession>
<dbReference type="Proteomes" id="UP000586067">
    <property type="component" value="Unassembled WGS sequence"/>
</dbReference>
<dbReference type="Gene3D" id="3.40.50.150">
    <property type="entry name" value="Vaccinia Virus protein VP39"/>
    <property type="match status" value="1"/>
</dbReference>
<dbReference type="AlphaFoldDB" id="A0A847QXQ4"/>
<keyword evidence="2" id="KW-1185">Reference proteome</keyword>
<dbReference type="EMBL" id="JABAEK010000016">
    <property type="protein sequence ID" value="NLQ18588.1"/>
    <property type="molecule type" value="Genomic_DNA"/>
</dbReference>
<sequence>MTFVFEEIDYQETPRGAISLRKRSEPRLNHKVLYEVKMNDEFLMSSLFVEAEVELSKQGLAKFSGQDIDVVVGGLGLGYTARAALDFVNVKSLCVVDVMAPVIRWHEQGLVPLGEGLTNDPRCRYVLGDFFEFATAANTNFDGTEGNSKVHAVLLDIDHTPSYWLNPENSRFYTAESLNAMKAKIHRGGVFGLWSDEAPDDVFVSVLESVFSKVETHMVYFDNPYTGKKSSNSLYISHVD</sequence>
<gene>
    <name evidence="1" type="ORF">HGG82_13315</name>
</gene>